<evidence type="ECO:0000256" key="1">
    <source>
        <dbReference type="SAM" id="MobiDB-lite"/>
    </source>
</evidence>
<comment type="caution">
    <text evidence="2">The sequence shown here is derived from an EMBL/GenBank/DDBJ whole genome shotgun (WGS) entry which is preliminary data.</text>
</comment>
<dbReference type="Proteomes" id="UP001055025">
    <property type="component" value="Unassembled WGS sequence"/>
</dbReference>
<protein>
    <submittedName>
        <fullName evidence="2">Uncharacterized protein</fullName>
    </submittedName>
</protein>
<evidence type="ECO:0000313" key="3">
    <source>
        <dbReference type="Proteomes" id="UP001055025"/>
    </source>
</evidence>
<feature type="region of interest" description="Disordered" evidence="1">
    <location>
        <begin position="1"/>
        <end position="27"/>
    </location>
</feature>
<dbReference type="EMBL" id="BQKC01000002">
    <property type="protein sequence ID" value="GJM56266.1"/>
    <property type="molecule type" value="Genomic_DNA"/>
</dbReference>
<reference evidence="2" key="1">
    <citation type="journal article" date="2022" name="Int. J. Syst. Evol. Microbiol.">
        <title>Granulimonas faecalis gen. nov., sp. nov., and Leptogranulimonas caecicola gen. nov., sp. nov., novel lactate-producing Atopobiaceae bacteria isolated from mouse intestines, and an emended description of the family Atopobiaceae.</title>
        <authorList>
            <person name="Morinaga K."/>
            <person name="Kusada H."/>
            <person name="Sakamoto S."/>
            <person name="Murakami T."/>
            <person name="Toyoda A."/>
            <person name="Mori H."/>
            <person name="Meng X.Y."/>
            <person name="Takashino M."/>
            <person name="Murotomi K."/>
            <person name="Tamaki H."/>
        </authorList>
    </citation>
    <scope>NUCLEOTIDE SEQUENCE</scope>
    <source>
        <strain evidence="2">OPF53</strain>
    </source>
</reference>
<keyword evidence="3" id="KW-1185">Reference proteome</keyword>
<organism evidence="2 3">
    <name type="scientific">Granulimonas faecalis</name>
    <dbReference type="NCBI Taxonomy" id="2894155"/>
    <lineage>
        <taxon>Bacteria</taxon>
        <taxon>Bacillati</taxon>
        <taxon>Actinomycetota</taxon>
        <taxon>Coriobacteriia</taxon>
        <taxon>Coriobacteriales</taxon>
        <taxon>Kribbibacteriaceae</taxon>
        <taxon>Granulimonas</taxon>
    </lineage>
</organism>
<gene>
    <name evidence="2" type="ORF">ATOP_19210</name>
</gene>
<dbReference type="AlphaFoldDB" id="A0AAV5B7T0"/>
<name>A0AAV5B7T0_9ACTN</name>
<accession>A0AAV5B7T0</accession>
<proteinExistence type="predicted"/>
<sequence>MASHGMRLSDVPDVQADGPGRPPEPRRLKVPELWQERVAKALGTAFPVAVAGCGCQVAVAGPERAVGEFVETYDAVTATGTRAWAASAMGLWRGLDRKAATAVRDSFFDGYRAGVCAACGLDDDPRPSARGPCGGAAARPSRQGPRPPGPSWPPCGAGPCLSRRRARRRSR</sequence>
<evidence type="ECO:0000313" key="2">
    <source>
        <dbReference type="EMBL" id="GJM56266.1"/>
    </source>
</evidence>
<feature type="region of interest" description="Disordered" evidence="1">
    <location>
        <begin position="124"/>
        <end position="171"/>
    </location>
</feature>
<feature type="compositionally biased region" description="Basic residues" evidence="1">
    <location>
        <begin position="162"/>
        <end position="171"/>
    </location>
</feature>
<feature type="compositionally biased region" description="Low complexity" evidence="1">
    <location>
        <begin position="128"/>
        <end position="144"/>
    </location>
</feature>